<proteinExistence type="predicted"/>
<sequence>MPERACKVVPLFAQKDPEVNDQDRLVKLMDELAMMARTGDLKAVSFAAVVQRDELVCWSGNLGEAHGLDLDAVRGSGAQS</sequence>
<evidence type="ECO:0000313" key="1">
    <source>
        <dbReference type="EMBL" id="SDZ94886.1"/>
    </source>
</evidence>
<gene>
    <name evidence="1" type="ORF">SAMN02745729_10153</name>
</gene>
<organism evidence="1 2">
    <name type="scientific">Marinobacterium iners DSM 11526</name>
    <dbReference type="NCBI Taxonomy" id="1122198"/>
    <lineage>
        <taxon>Bacteria</taxon>
        <taxon>Pseudomonadati</taxon>
        <taxon>Pseudomonadota</taxon>
        <taxon>Gammaproteobacteria</taxon>
        <taxon>Oceanospirillales</taxon>
        <taxon>Oceanospirillaceae</taxon>
        <taxon>Marinobacterium</taxon>
    </lineage>
</organism>
<evidence type="ECO:0000313" key="2">
    <source>
        <dbReference type="Proteomes" id="UP000242469"/>
    </source>
</evidence>
<accession>A0A1H3X663</accession>
<protein>
    <submittedName>
        <fullName evidence="1">Uncharacterized protein</fullName>
    </submittedName>
</protein>
<dbReference type="AlphaFoldDB" id="A0A1H3X663"/>
<name>A0A1H3X663_9GAMM</name>
<dbReference type="Proteomes" id="UP000242469">
    <property type="component" value="Unassembled WGS sequence"/>
</dbReference>
<keyword evidence="2" id="KW-1185">Reference proteome</keyword>
<reference evidence="2" key="1">
    <citation type="submission" date="2016-10" db="EMBL/GenBank/DDBJ databases">
        <authorList>
            <person name="Varghese N."/>
            <person name="Submissions S."/>
        </authorList>
    </citation>
    <scope>NUCLEOTIDE SEQUENCE [LARGE SCALE GENOMIC DNA]</scope>
    <source>
        <strain evidence="2">DSM 11526</strain>
    </source>
</reference>
<dbReference type="STRING" id="1122198.SAMN02745729_10153"/>
<dbReference type="RefSeq" id="WP_091821254.1">
    <property type="nucleotide sequence ID" value="NZ_FNRJ01000001.1"/>
</dbReference>
<dbReference type="EMBL" id="FNRJ01000001">
    <property type="protein sequence ID" value="SDZ94886.1"/>
    <property type="molecule type" value="Genomic_DNA"/>
</dbReference>